<name>A0A834ZFB5_TETSI</name>
<evidence type="ECO:0000313" key="3">
    <source>
        <dbReference type="Proteomes" id="UP000655225"/>
    </source>
</evidence>
<protein>
    <submittedName>
        <fullName evidence="2">Uncharacterized protein</fullName>
    </submittedName>
</protein>
<evidence type="ECO:0000256" key="1">
    <source>
        <dbReference type="SAM" id="MobiDB-lite"/>
    </source>
</evidence>
<dbReference type="Proteomes" id="UP000655225">
    <property type="component" value="Unassembled WGS sequence"/>
</dbReference>
<reference evidence="2 3" key="1">
    <citation type="submission" date="2020-04" db="EMBL/GenBank/DDBJ databases">
        <title>Plant Genome Project.</title>
        <authorList>
            <person name="Zhang R.-G."/>
        </authorList>
    </citation>
    <scope>NUCLEOTIDE SEQUENCE [LARGE SCALE GENOMIC DNA]</scope>
    <source>
        <strain evidence="2">YNK0</strain>
        <tissue evidence="2">Leaf</tissue>
    </source>
</reference>
<comment type="caution">
    <text evidence="2">The sequence shown here is derived from an EMBL/GenBank/DDBJ whole genome shotgun (WGS) entry which is preliminary data.</text>
</comment>
<feature type="region of interest" description="Disordered" evidence="1">
    <location>
        <begin position="1"/>
        <end position="34"/>
    </location>
</feature>
<dbReference type="OrthoDB" id="1922339at2759"/>
<proteinExistence type="predicted"/>
<gene>
    <name evidence="2" type="ORF">HHK36_010968</name>
</gene>
<dbReference type="AlphaFoldDB" id="A0A834ZFB5"/>
<feature type="compositionally biased region" description="Basic and acidic residues" evidence="1">
    <location>
        <begin position="15"/>
        <end position="25"/>
    </location>
</feature>
<dbReference type="EMBL" id="JABCRI010000007">
    <property type="protein sequence ID" value="KAF8402876.1"/>
    <property type="molecule type" value="Genomic_DNA"/>
</dbReference>
<organism evidence="2 3">
    <name type="scientific">Tetracentron sinense</name>
    <name type="common">Spur-leaf</name>
    <dbReference type="NCBI Taxonomy" id="13715"/>
    <lineage>
        <taxon>Eukaryota</taxon>
        <taxon>Viridiplantae</taxon>
        <taxon>Streptophyta</taxon>
        <taxon>Embryophyta</taxon>
        <taxon>Tracheophyta</taxon>
        <taxon>Spermatophyta</taxon>
        <taxon>Magnoliopsida</taxon>
        <taxon>Trochodendrales</taxon>
        <taxon>Trochodendraceae</taxon>
        <taxon>Tetracentron</taxon>
    </lineage>
</organism>
<keyword evidence="3" id="KW-1185">Reference proteome</keyword>
<accession>A0A834ZFB5</accession>
<sequence length="268" mass="29840">MQEVGRKTRSSCFRKSPERENRRAEATVVDEDEAAGEGWIAGDEALVGRDRKPGDGASDEELSSLILLDCEEWWTPNTGESFAGEMDERERRESENFLLPKIGSLYTLADASVAVNSTYAGAATGSTVTAVQKSGGWFGFGFISDAMEVDLKAELNLKVHDIFLSSSGHTHSEKEKYIEKLDFAAKDTTMFICNARIPLCVLDFQCWRICNCAIFSYPFVEGRSSFSWEYGMGYFSAVAPGFGVCWLAAFDACYALWLRFLYPLIFPC</sequence>
<evidence type="ECO:0000313" key="2">
    <source>
        <dbReference type="EMBL" id="KAF8402876.1"/>
    </source>
</evidence>